<reference evidence="5 6" key="1">
    <citation type="submission" date="2020-02" db="EMBL/GenBank/DDBJ databases">
        <title>Whole-genome analyses of novel actinobacteria.</title>
        <authorList>
            <person name="Sahin N."/>
            <person name="Tatar D."/>
        </authorList>
    </citation>
    <scope>NUCLEOTIDE SEQUENCE [LARGE SCALE GENOMIC DNA]</scope>
    <source>
        <strain evidence="5 6">SB3404</strain>
    </source>
</reference>
<dbReference type="Gene3D" id="3.40.630.30">
    <property type="match status" value="1"/>
</dbReference>
<comment type="caution">
    <text evidence="5">The sequence shown here is derived from an EMBL/GenBank/DDBJ whole genome shotgun (WGS) entry which is preliminary data.</text>
</comment>
<dbReference type="Pfam" id="PF00583">
    <property type="entry name" value="Acetyltransf_1"/>
    <property type="match status" value="1"/>
</dbReference>
<dbReference type="AlphaFoldDB" id="A0A6G4X3M3"/>
<evidence type="ECO:0000256" key="1">
    <source>
        <dbReference type="ARBA" id="ARBA00022679"/>
    </source>
</evidence>
<dbReference type="InterPro" id="IPR016181">
    <property type="entry name" value="Acyl_CoA_acyltransferase"/>
</dbReference>
<evidence type="ECO:0000256" key="3">
    <source>
        <dbReference type="SAM" id="MobiDB-lite"/>
    </source>
</evidence>
<gene>
    <name evidence="5" type="ORF">G5C65_26595</name>
</gene>
<name>A0A6G4X3M3_9ACTN</name>
<feature type="region of interest" description="Disordered" evidence="3">
    <location>
        <begin position="102"/>
        <end position="124"/>
    </location>
</feature>
<dbReference type="InterPro" id="IPR000182">
    <property type="entry name" value="GNAT_dom"/>
</dbReference>
<protein>
    <submittedName>
        <fullName evidence="5">GNAT family N-acetyltransferase</fullName>
    </submittedName>
</protein>
<evidence type="ECO:0000256" key="2">
    <source>
        <dbReference type="ARBA" id="ARBA00023315"/>
    </source>
</evidence>
<evidence type="ECO:0000259" key="4">
    <source>
        <dbReference type="PROSITE" id="PS51186"/>
    </source>
</evidence>
<feature type="domain" description="N-acetyltransferase" evidence="4">
    <location>
        <begin position="1"/>
        <end position="136"/>
    </location>
</feature>
<dbReference type="PROSITE" id="PS51186">
    <property type="entry name" value="GNAT"/>
    <property type="match status" value="1"/>
</dbReference>
<dbReference type="CDD" id="cd04301">
    <property type="entry name" value="NAT_SF"/>
    <property type="match status" value="1"/>
</dbReference>
<dbReference type="SUPFAM" id="SSF55729">
    <property type="entry name" value="Acyl-CoA N-acyltransferases (Nat)"/>
    <property type="match status" value="1"/>
</dbReference>
<sequence>MDRTAEKLTISPAAIRDGHVAVAERDGVVVGYYQITGEPPHGELADLFLEPEEIGTGLGRTLWEHADASARGAGFRTLRVRPPYRSTVVLIDSWPRRAYRTPPVRAPRGARPPCGSPRPGPSARPLLAVRVHQAPEPLCGCGAGEDLGFLLARARRR</sequence>
<proteinExistence type="predicted"/>
<dbReference type="PANTHER" id="PTHR43877">
    <property type="entry name" value="AMINOALKYLPHOSPHONATE N-ACETYLTRANSFERASE-RELATED-RELATED"/>
    <property type="match status" value="1"/>
</dbReference>
<feature type="compositionally biased region" description="Low complexity" evidence="3">
    <location>
        <begin position="102"/>
        <end position="113"/>
    </location>
</feature>
<evidence type="ECO:0000313" key="6">
    <source>
        <dbReference type="Proteomes" id="UP000477722"/>
    </source>
</evidence>
<keyword evidence="6" id="KW-1185">Reference proteome</keyword>
<dbReference type="EMBL" id="JAAKZZ010000362">
    <property type="protein sequence ID" value="NGO71853.1"/>
    <property type="molecule type" value="Genomic_DNA"/>
</dbReference>
<keyword evidence="1 5" id="KW-0808">Transferase</keyword>
<evidence type="ECO:0000313" key="5">
    <source>
        <dbReference type="EMBL" id="NGO71853.1"/>
    </source>
</evidence>
<dbReference type="InterPro" id="IPR050832">
    <property type="entry name" value="Bact_Acetyltransf"/>
</dbReference>
<dbReference type="Proteomes" id="UP000477722">
    <property type="component" value="Unassembled WGS sequence"/>
</dbReference>
<keyword evidence="2" id="KW-0012">Acyltransferase</keyword>
<dbReference type="GO" id="GO:0016747">
    <property type="term" value="F:acyltransferase activity, transferring groups other than amino-acyl groups"/>
    <property type="evidence" value="ECO:0007669"/>
    <property type="project" value="InterPro"/>
</dbReference>
<dbReference type="RefSeq" id="WP_165301480.1">
    <property type="nucleotide sequence ID" value="NZ_JAAKZZ010000362.1"/>
</dbReference>
<accession>A0A6G4X3M3</accession>
<organism evidence="5 6">
    <name type="scientific">Streptomyces boncukensis</name>
    <dbReference type="NCBI Taxonomy" id="2711219"/>
    <lineage>
        <taxon>Bacteria</taxon>
        <taxon>Bacillati</taxon>
        <taxon>Actinomycetota</taxon>
        <taxon>Actinomycetes</taxon>
        <taxon>Kitasatosporales</taxon>
        <taxon>Streptomycetaceae</taxon>
        <taxon>Streptomyces</taxon>
    </lineage>
</organism>